<protein>
    <submittedName>
        <fullName evidence="1">Uncharacterized protein</fullName>
    </submittedName>
</protein>
<sequence length="1137" mass="124644">MGLILWHWLFLFFNIVSFCCSLSSDGLALLALSQRLILPDIISSNWSSHDTTPCGWKGVQCQMNNVVDLNLSYYEVSGSIGPEVGRMKYLKQLDLSSNRISGPIPAELGNCTQLTLLDLSDNSLSSGIPASLTNLKKLSRLGLYSNSLSGEIPEGLFKNQFLERVYLQNNKFNGSIPSSVGEMKSLVYFRLDGNMFSGALPDSIGNCTKLQNLYLYDNKLNGTLPKSLSNIKGLVFFDASNNSFTGDISFRFNNCKLEDFVLSSNEISGKIPAWIGNCSNLNRVAFVHNRLSGQIPASIGLLRNLEFLIINKNSLSGPIPPEIGNCRSLVWLQLGANQLEGTIPKQLANLSKLQQLYLFENHLTGEFPQDIWGIQSLESLLLYKNNLYGELPPMLAELKHLKFMKLFDNFFTGVIPPGFGINSPLVGIDFTNNSFVGGIPPNICAGKRLKLWNLGHNFLNGTIPSAVANCPNLERVRLQNNSLSGQVPQFGLCANLLYIDLNNNFLSGYIPVSLGRCTNITMINFSRNKLSGAIPPELGQLVNLESLDLSHNSLQGALPAHISNCWKMHLFDLSFNSLNGSALRTVCKLKFMLNLRLQDNKFGGGIPDCISQLSGLVELQLGGNVLGGDLPSSLGTLKKLSTALNLSSNELKGSIPSQLGYLVDLAILDLSVNNLSGGLSPLGSLRSLNALNLSHNRFSGPVPKNLLQFMNFMPSPFNENSDLCMSCHDGDSSCKGSNVLKPCSSPRERGVHRGVKIAMICLGSVFVGTFLILCIFLKYRGSKSKLEGELNPFFEESSSKLNEVVESTENFDDRYIIGRGGHGTVYKATLRSGEVYAVKKLVGHEHKILNGSMIREMNTLGQIRHRNLVKLKDFLLKRDYALILYEYMDNGSLYDVLHGTEPAQILEWRIRYDIALGTAHGLAYLHNDCQPAIIHRDIKPKNILLDKDMVPHISDFGIAKLIDQSPAASQTTGIVGTVGYMAPEMAFSTRSSIEFDVYSYGVVLLELITRKTALDPSFPDNLDLASWVYSMLNEGNVIESVCDPALMDEVRGTAEVGEVCSVLSIALRCTTKEARQRPSMMDVVKELTHARRDAVSLSKHEMPGSSSSCPNSATSCFVPAVLVNGRNNVIQGGPSGS</sequence>
<organism evidence="1 2">
    <name type="scientific">Avena sativa</name>
    <name type="common">Oat</name>
    <dbReference type="NCBI Taxonomy" id="4498"/>
    <lineage>
        <taxon>Eukaryota</taxon>
        <taxon>Viridiplantae</taxon>
        <taxon>Streptophyta</taxon>
        <taxon>Embryophyta</taxon>
        <taxon>Tracheophyta</taxon>
        <taxon>Spermatophyta</taxon>
        <taxon>Magnoliopsida</taxon>
        <taxon>Liliopsida</taxon>
        <taxon>Poales</taxon>
        <taxon>Poaceae</taxon>
        <taxon>BOP clade</taxon>
        <taxon>Pooideae</taxon>
        <taxon>Poodae</taxon>
        <taxon>Poeae</taxon>
        <taxon>Poeae Chloroplast Group 1 (Aveneae type)</taxon>
        <taxon>Aveninae</taxon>
        <taxon>Avena</taxon>
    </lineage>
</organism>
<reference evidence="1" key="1">
    <citation type="submission" date="2025-09" db="UniProtKB">
        <authorList>
            <consortium name="EnsemblPlants"/>
        </authorList>
    </citation>
    <scope>IDENTIFICATION</scope>
</reference>
<accession>A0ACD6ANI5</accession>
<name>A0ACD6ANI5_AVESA</name>
<dbReference type="EnsemblPlants" id="AVESA.00010b.r2.UnG1410140.1">
    <property type="protein sequence ID" value="AVESA.00010b.r2.UnG1410140.1.CDS"/>
    <property type="gene ID" value="AVESA.00010b.r2.UnG1410140"/>
</dbReference>
<dbReference type="Proteomes" id="UP001732700">
    <property type="component" value="Unassembled WGS sequence"/>
</dbReference>
<evidence type="ECO:0000313" key="1">
    <source>
        <dbReference type="EnsemblPlants" id="AVESA.00010b.r2.UnG1410140.1.CDS"/>
    </source>
</evidence>
<evidence type="ECO:0000313" key="2">
    <source>
        <dbReference type="Proteomes" id="UP001732700"/>
    </source>
</evidence>
<proteinExistence type="predicted"/>
<keyword evidence="2" id="KW-1185">Reference proteome</keyword>